<proteinExistence type="inferred from homology"/>
<dbReference type="RefSeq" id="WP_295367982.1">
    <property type="nucleotide sequence ID" value="NZ_DYUC01000079.1"/>
</dbReference>
<accession>A0A921ST54</accession>
<evidence type="ECO:0000256" key="9">
    <source>
        <dbReference type="HAMAP-Rule" id="MF_01461"/>
    </source>
</evidence>
<comment type="subcellular location">
    <subcellularLocation>
        <location evidence="1 9">Cell membrane</location>
        <topology evidence="1 9">Multi-pass membrane protein</topology>
    </subcellularLocation>
</comment>
<dbReference type="Pfam" id="PF02361">
    <property type="entry name" value="CbiQ"/>
    <property type="match status" value="1"/>
</dbReference>
<dbReference type="PANTHER" id="PTHR34857:SF2">
    <property type="entry name" value="SLL0384 PROTEIN"/>
    <property type="match status" value="1"/>
</dbReference>
<dbReference type="GO" id="GO:0022857">
    <property type="term" value="F:transmembrane transporter activity"/>
    <property type="evidence" value="ECO:0007669"/>
    <property type="project" value="UniProtKB-UniRule"/>
</dbReference>
<feature type="transmembrane region" description="Helical" evidence="9">
    <location>
        <begin position="108"/>
        <end position="129"/>
    </location>
</feature>
<comment type="subunit">
    <text evidence="9">Forms a stable energy-coupling factor (ECF) transporter complex composed of 2 membrane-embedded substrate-binding proteins (S component), 2 ATP-binding proteins (A component) and 2 transmembrane proteins (T component).</text>
</comment>
<dbReference type="EMBL" id="DYUC01000079">
    <property type="protein sequence ID" value="HJG86932.1"/>
    <property type="molecule type" value="Genomic_DNA"/>
</dbReference>
<keyword evidence="8 9" id="KW-0472">Membrane</keyword>
<evidence type="ECO:0000313" key="11">
    <source>
        <dbReference type="Proteomes" id="UP000760668"/>
    </source>
</evidence>
<dbReference type="InterPro" id="IPR003339">
    <property type="entry name" value="ABC/ECF_trnsptr_transmembrane"/>
</dbReference>
<gene>
    <name evidence="9" type="primary">ecfT</name>
    <name evidence="10" type="ORF">K8V01_07930</name>
</gene>
<evidence type="ECO:0000256" key="7">
    <source>
        <dbReference type="ARBA" id="ARBA00022989"/>
    </source>
</evidence>
<dbReference type="PANTHER" id="PTHR34857">
    <property type="entry name" value="SLL0384 PROTEIN"/>
    <property type="match status" value="1"/>
</dbReference>
<reference evidence="10" key="2">
    <citation type="submission" date="2021-09" db="EMBL/GenBank/DDBJ databases">
        <authorList>
            <person name="Gilroy R."/>
        </authorList>
    </citation>
    <scope>NUCLEOTIDE SEQUENCE</scope>
    <source>
        <strain evidence="10">CHK179-5677</strain>
    </source>
</reference>
<keyword evidence="7 9" id="KW-1133">Transmembrane helix</keyword>
<dbReference type="Proteomes" id="UP000760668">
    <property type="component" value="Unassembled WGS sequence"/>
</dbReference>
<keyword evidence="4 9" id="KW-0813">Transport</keyword>
<dbReference type="InterPro" id="IPR051611">
    <property type="entry name" value="ECF_transporter_component"/>
</dbReference>
<comment type="similarity">
    <text evidence="2 9">Belongs to the energy-coupling factor EcfT family.</text>
</comment>
<reference evidence="10" key="1">
    <citation type="journal article" date="2021" name="PeerJ">
        <title>Extensive microbial diversity within the chicken gut microbiome revealed by metagenomics and culture.</title>
        <authorList>
            <person name="Gilroy R."/>
            <person name="Ravi A."/>
            <person name="Getino M."/>
            <person name="Pursley I."/>
            <person name="Horton D.L."/>
            <person name="Alikhan N.F."/>
            <person name="Baker D."/>
            <person name="Gharbi K."/>
            <person name="Hall N."/>
            <person name="Watson M."/>
            <person name="Adriaenssens E.M."/>
            <person name="Foster-Nyarko E."/>
            <person name="Jarju S."/>
            <person name="Secka A."/>
            <person name="Antonio M."/>
            <person name="Oren A."/>
            <person name="Chaudhuri R.R."/>
            <person name="La Ragione R."/>
            <person name="Hildebrand F."/>
            <person name="Pallen M.J."/>
        </authorList>
    </citation>
    <scope>NUCLEOTIDE SEQUENCE</scope>
    <source>
        <strain evidence="10">CHK179-5677</strain>
    </source>
</reference>
<dbReference type="AlphaFoldDB" id="A0A921ST54"/>
<evidence type="ECO:0000256" key="3">
    <source>
        <dbReference type="ARBA" id="ARBA00014042"/>
    </source>
</evidence>
<dbReference type="InterPro" id="IPR024919">
    <property type="entry name" value="EcfT"/>
</dbReference>
<feature type="transmembrane region" description="Helical" evidence="9">
    <location>
        <begin position="247"/>
        <end position="266"/>
    </location>
</feature>
<evidence type="ECO:0000256" key="4">
    <source>
        <dbReference type="ARBA" id="ARBA00022448"/>
    </source>
</evidence>
<dbReference type="HAMAP" id="MF_01461">
    <property type="entry name" value="EcfT"/>
    <property type="match status" value="1"/>
</dbReference>
<comment type="caution">
    <text evidence="10">The sequence shown here is derived from an EMBL/GenBank/DDBJ whole genome shotgun (WGS) entry which is preliminary data.</text>
</comment>
<keyword evidence="6 9" id="KW-0812">Transmembrane</keyword>
<evidence type="ECO:0000256" key="6">
    <source>
        <dbReference type="ARBA" id="ARBA00022692"/>
    </source>
</evidence>
<evidence type="ECO:0000256" key="8">
    <source>
        <dbReference type="ARBA" id="ARBA00023136"/>
    </source>
</evidence>
<feature type="transmembrane region" description="Helical" evidence="9">
    <location>
        <begin position="31"/>
        <end position="59"/>
    </location>
</feature>
<protein>
    <recommendedName>
        <fullName evidence="3 9">Energy-coupling factor transporter transmembrane protein EcfT</fullName>
        <shortName evidence="9">ECF transporter T component EcfT</shortName>
    </recommendedName>
</protein>
<evidence type="ECO:0000256" key="1">
    <source>
        <dbReference type="ARBA" id="ARBA00004651"/>
    </source>
</evidence>
<keyword evidence="5 9" id="KW-1003">Cell membrane</keyword>
<dbReference type="GO" id="GO:0005886">
    <property type="term" value="C:plasma membrane"/>
    <property type="evidence" value="ECO:0007669"/>
    <property type="project" value="UniProtKB-SubCell"/>
</dbReference>
<comment type="function">
    <text evidence="9">Transmembrane (T) component of an energy-coupling factor (ECF) ABC-transporter complex. Unlike classic ABC transporters this ECF transporter provides the energy necessary to transport a number of different substrates.</text>
</comment>
<evidence type="ECO:0000313" key="10">
    <source>
        <dbReference type="EMBL" id="HJG86932.1"/>
    </source>
</evidence>
<name>A0A921ST54_9FIRM</name>
<evidence type="ECO:0000256" key="5">
    <source>
        <dbReference type="ARBA" id="ARBA00022475"/>
    </source>
</evidence>
<dbReference type="CDD" id="cd16914">
    <property type="entry name" value="EcfT"/>
    <property type="match status" value="1"/>
</dbReference>
<evidence type="ECO:0000256" key="2">
    <source>
        <dbReference type="ARBA" id="ARBA00005660"/>
    </source>
</evidence>
<feature type="transmembrane region" description="Helical" evidence="9">
    <location>
        <begin position="71"/>
        <end position="88"/>
    </location>
</feature>
<organism evidence="10 11">
    <name type="scientific">Pseudoflavonifractor capillosus</name>
    <dbReference type="NCBI Taxonomy" id="106588"/>
    <lineage>
        <taxon>Bacteria</taxon>
        <taxon>Bacillati</taxon>
        <taxon>Bacillota</taxon>
        <taxon>Clostridia</taxon>
        <taxon>Eubacteriales</taxon>
        <taxon>Oscillospiraceae</taxon>
        <taxon>Pseudoflavonifractor</taxon>
    </lineage>
</organism>
<sequence>MALKDITLGQYFPGNSILHRLDPRTKILLTAMYIVALFLAKQLVGYGIMMVVLASAIAVSKVKLKTIFRGLKPIMMIIVITAFLNLFWTPGQTIWKWGFLNLTVEGIWSAIFMVLRISMLILCTFLLTYTTSPILLTDGLENLMGPLKKIHVPVHELSMMMSIALRFIPTLIEETDKIMSAQKARGADFDTGGLMDKAKALIPLLVPLFISAFRRADELAVAMECRCYHGGEGRTRLRQLKYRRADVAFLVCGLAVCVAVGVLGHFGL</sequence>